<keyword evidence="3 11" id="KW-0328">Glycosyltransferase</keyword>
<proteinExistence type="inferred from homology"/>
<keyword evidence="7" id="KW-1133">Transmembrane helix</keyword>
<dbReference type="GO" id="GO:0046920">
    <property type="term" value="F:alpha-(1-&gt;3)-fucosyltransferase activity"/>
    <property type="evidence" value="ECO:0007669"/>
    <property type="project" value="TreeGrafter"/>
</dbReference>
<dbReference type="AlphaFoldDB" id="A0A2T7PZH5"/>
<dbReference type="InterPro" id="IPR001503">
    <property type="entry name" value="Glyco_trans_10"/>
</dbReference>
<evidence type="ECO:0000256" key="3">
    <source>
        <dbReference type="ARBA" id="ARBA00022676"/>
    </source>
</evidence>
<evidence type="ECO:0000256" key="10">
    <source>
        <dbReference type="ARBA" id="ARBA00060399"/>
    </source>
</evidence>
<comment type="caution">
    <text evidence="14">The sequence shown here is derived from an EMBL/GenBank/DDBJ whole genome shotgun (WGS) entry which is preliminary data.</text>
</comment>
<evidence type="ECO:0000313" key="14">
    <source>
        <dbReference type="EMBL" id="PVD38818.1"/>
    </source>
</evidence>
<keyword evidence="9" id="KW-0325">Glycoprotein</keyword>
<evidence type="ECO:0000256" key="7">
    <source>
        <dbReference type="ARBA" id="ARBA00022989"/>
    </source>
</evidence>
<dbReference type="EMBL" id="PZQS01000001">
    <property type="protein sequence ID" value="PVD38818.1"/>
    <property type="molecule type" value="Genomic_DNA"/>
</dbReference>
<dbReference type="SUPFAM" id="SSF53756">
    <property type="entry name" value="UDP-Glycosyltransferase/glycogen phosphorylase"/>
    <property type="match status" value="1"/>
</dbReference>
<evidence type="ECO:0000313" key="15">
    <source>
        <dbReference type="Proteomes" id="UP000245119"/>
    </source>
</evidence>
<dbReference type="InterPro" id="IPR031481">
    <property type="entry name" value="Glyco_tran_10_N"/>
</dbReference>
<dbReference type="Pfam" id="PF00852">
    <property type="entry name" value="Glyco_transf_10"/>
    <property type="match status" value="1"/>
</dbReference>
<dbReference type="OrthoDB" id="9993460at2759"/>
<organism evidence="14 15">
    <name type="scientific">Pomacea canaliculata</name>
    <name type="common">Golden apple snail</name>
    <dbReference type="NCBI Taxonomy" id="400727"/>
    <lineage>
        <taxon>Eukaryota</taxon>
        <taxon>Metazoa</taxon>
        <taxon>Spiralia</taxon>
        <taxon>Lophotrochozoa</taxon>
        <taxon>Mollusca</taxon>
        <taxon>Gastropoda</taxon>
        <taxon>Caenogastropoda</taxon>
        <taxon>Architaenioglossa</taxon>
        <taxon>Ampullarioidea</taxon>
        <taxon>Ampullariidae</taxon>
        <taxon>Pomacea</taxon>
    </lineage>
</organism>
<evidence type="ECO:0000256" key="6">
    <source>
        <dbReference type="ARBA" id="ARBA00022968"/>
    </source>
</evidence>
<protein>
    <recommendedName>
        <fullName evidence="11">Fucosyltransferase</fullName>
        <ecNumber evidence="11">2.4.1.-</ecNumber>
    </recommendedName>
</protein>
<feature type="domain" description="Fucosyltransferase N-terminal" evidence="13">
    <location>
        <begin position="13"/>
        <end position="122"/>
    </location>
</feature>
<keyword evidence="4 11" id="KW-0808">Transferase</keyword>
<evidence type="ECO:0000256" key="5">
    <source>
        <dbReference type="ARBA" id="ARBA00022692"/>
    </source>
</evidence>
<keyword evidence="8" id="KW-0472">Membrane</keyword>
<dbReference type="FunFam" id="3.40.50.11660:FF:000002">
    <property type="entry name" value="Alpha-(1,3)-fucosyltransferase"/>
    <property type="match status" value="1"/>
</dbReference>
<evidence type="ECO:0000256" key="8">
    <source>
        <dbReference type="ARBA" id="ARBA00023136"/>
    </source>
</evidence>
<accession>A0A2T7PZH5</accession>
<reference evidence="14 15" key="1">
    <citation type="submission" date="2018-04" db="EMBL/GenBank/DDBJ databases">
        <title>The genome of golden apple snail Pomacea canaliculata provides insight into stress tolerance and invasive adaptation.</title>
        <authorList>
            <person name="Liu C."/>
            <person name="Liu B."/>
            <person name="Ren Y."/>
            <person name="Zhang Y."/>
            <person name="Wang H."/>
            <person name="Li S."/>
            <person name="Jiang F."/>
            <person name="Yin L."/>
            <person name="Zhang G."/>
            <person name="Qian W."/>
            <person name="Fan W."/>
        </authorList>
    </citation>
    <scope>NUCLEOTIDE SEQUENCE [LARGE SCALE GENOMIC DNA]</scope>
    <source>
        <strain evidence="14">SZHN2017</strain>
        <tissue evidence="14">Muscle</tissue>
    </source>
</reference>
<evidence type="ECO:0000259" key="13">
    <source>
        <dbReference type="Pfam" id="PF17039"/>
    </source>
</evidence>
<dbReference type="Pfam" id="PF17039">
    <property type="entry name" value="Glyco_tran_10_N"/>
    <property type="match status" value="1"/>
</dbReference>
<dbReference type="EC" id="2.4.1.-" evidence="11"/>
<evidence type="ECO:0000256" key="9">
    <source>
        <dbReference type="ARBA" id="ARBA00023180"/>
    </source>
</evidence>
<sequence length="382" mass="44405">MVQSASLHLAENLPIIIWWTANGNLSPHGTIDGKVTYTLLTCHNGATCYSTVDRDVLHDKRTRGILFYGTDVDPEDFPLPRREWHEWALIHEESPLNNYMLSHNPMIQLFNHTATFSHKSDYPLTTFAIHHPDYLTRRQPVSTKQKNAAQKSKGYSPIVYLQTHCDVPSDRDSYVEELMKYIQVDSYGECLNNKDLPFHLRDPAATFEHNDLLDLLAEYKFALAFENAYCDDYMTEKLIRPLHIGVVPIYKGSPVVQKWMPNNHSIIMIEDFNSPKELAEFITYLDNNDEEYEKYLEFKIKGITNSHLINYLEKREWEEGMKDFFRGFECHLCKQLAERMEAEQKKKLNPAVTLPPIRIANSSHLGCPMPQRLQIQGKEEQL</sequence>
<evidence type="ECO:0000256" key="2">
    <source>
        <dbReference type="ARBA" id="ARBA00008919"/>
    </source>
</evidence>
<evidence type="ECO:0000259" key="12">
    <source>
        <dbReference type="Pfam" id="PF00852"/>
    </source>
</evidence>
<keyword evidence="15" id="KW-1185">Reference proteome</keyword>
<dbReference type="Proteomes" id="UP000245119">
    <property type="component" value="Linkage Group LG1"/>
</dbReference>
<dbReference type="Gene3D" id="3.40.50.11660">
    <property type="entry name" value="Glycosyl transferase family 10, C-terminal domain"/>
    <property type="match status" value="1"/>
</dbReference>
<evidence type="ECO:0000256" key="4">
    <source>
        <dbReference type="ARBA" id="ARBA00022679"/>
    </source>
</evidence>
<comment type="similarity">
    <text evidence="2 11">Belongs to the glycosyltransferase 10 family.</text>
</comment>
<name>A0A2T7PZH5_POMCA</name>
<dbReference type="UniPathway" id="UPA00378"/>
<feature type="domain" description="Fucosyltransferase C-terminal" evidence="12">
    <location>
        <begin position="158"/>
        <end position="343"/>
    </location>
</feature>
<dbReference type="PANTHER" id="PTHR11929">
    <property type="entry name" value="ALPHA- 1,3 -FUCOSYLTRANSFERASE"/>
    <property type="match status" value="1"/>
</dbReference>
<keyword evidence="11" id="KW-0333">Golgi apparatus</keyword>
<evidence type="ECO:0000256" key="1">
    <source>
        <dbReference type="ARBA" id="ARBA00004922"/>
    </source>
</evidence>
<comment type="pathway">
    <text evidence="1">Protein modification; protein glycosylation.</text>
</comment>
<dbReference type="InterPro" id="IPR055270">
    <property type="entry name" value="Glyco_tran_10_C"/>
</dbReference>
<gene>
    <name evidence="14" type="ORF">C0Q70_01441</name>
</gene>
<dbReference type="InterPro" id="IPR038577">
    <property type="entry name" value="GT10-like_C_sf"/>
</dbReference>
<evidence type="ECO:0000256" key="11">
    <source>
        <dbReference type="RuleBase" id="RU003832"/>
    </source>
</evidence>
<comment type="subcellular location">
    <subcellularLocation>
        <location evidence="10">Endomembrane system</location>
        <topology evidence="10">Single-pass type II membrane protein</topology>
    </subcellularLocation>
    <subcellularLocation>
        <location evidence="11">Golgi apparatus</location>
        <location evidence="11">Golgi stack membrane</location>
        <topology evidence="11">Single-pass type II membrane protein</topology>
    </subcellularLocation>
</comment>
<keyword evidence="5 11" id="KW-0812">Transmembrane</keyword>
<dbReference type="PANTHER" id="PTHR11929:SF198">
    <property type="entry name" value="ALPHA-(1,3)-FUCOSYLTRANSFERASE 11"/>
    <property type="match status" value="1"/>
</dbReference>
<dbReference type="GO" id="GO:0032580">
    <property type="term" value="C:Golgi cisterna membrane"/>
    <property type="evidence" value="ECO:0007669"/>
    <property type="project" value="UniProtKB-SubCell"/>
</dbReference>
<keyword evidence="6" id="KW-0735">Signal-anchor</keyword>